<organism evidence="2">
    <name type="scientific">uncultured Acidimicrobiales bacterium</name>
    <dbReference type="NCBI Taxonomy" id="310071"/>
    <lineage>
        <taxon>Bacteria</taxon>
        <taxon>Bacillati</taxon>
        <taxon>Actinomycetota</taxon>
        <taxon>Acidimicrobiia</taxon>
        <taxon>Acidimicrobiales</taxon>
        <taxon>environmental samples</taxon>
    </lineage>
</organism>
<proteinExistence type="predicted"/>
<feature type="region of interest" description="Disordered" evidence="1">
    <location>
        <begin position="1"/>
        <end position="23"/>
    </location>
</feature>
<evidence type="ECO:0000313" key="2">
    <source>
        <dbReference type="EMBL" id="CAA9256445.1"/>
    </source>
</evidence>
<protein>
    <submittedName>
        <fullName evidence="2">Uncharacterized protein</fullName>
    </submittedName>
</protein>
<feature type="region of interest" description="Disordered" evidence="1">
    <location>
        <begin position="41"/>
        <end position="64"/>
    </location>
</feature>
<evidence type="ECO:0000256" key="1">
    <source>
        <dbReference type="SAM" id="MobiDB-lite"/>
    </source>
</evidence>
<accession>A0A6J4IQR2</accession>
<dbReference type="EMBL" id="CADCSZ010000158">
    <property type="protein sequence ID" value="CAA9256445.1"/>
    <property type="molecule type" value="Genomic_DNA"/>
</dbReference>
<name>A0A6J4IQR2_9ACTN</name>
<sequence length="64" mass="6792">MCQERSACMVGPSRKGAGGGEILRSPSLVFPARAKTYRLGPGWEQRATTSSCQGRAGHEDRAIG</sequence>
<dbReference type="AlphaFoldDB" id="A0A6J4IQR2"/>
<gene>
    <name evidence="2" type="ORF">AVDCRST_MAG76-2531</name>
</gene>
<reference evidence="2" key="1">
    <citation type="submission" date="2020-02" db="EMBL/GenBank/DDBJ databases">
        <authorList>
            <person name="Meier V. D."/>
        </authorList>
    </citation>
    <scope>NUCLEOTIDE SEQUENCE</scope>
    <source>
        <strain evidence="2">AVDCRST_MAG76</strain>
    </source>
</reference>